<accession>A0A0A9FUR9</accession>
<protein>
    <submittedName>
        <fullName evidence="1">Uncharacterized protein</fullName>
    </submittedName>
</protein>
<reference evidence="1" key="1">
    <citation type="submission" date="2014-09" db="EMBL/GenBank/DDBJ databases">
        <authorList>
            <person name="Magalhaes I.L.F."/>
            <person name="Oliveira U."/>
            <person name="Santos F.R."/>
            <person name="Vidigal T.H.D.A."/>
            <person name="Brescovit A.D."/>
            <person name="Santos A.J."/>
        </authorList>
    </citation>
    <scope>NUCLEOTIDE SEQUENCE</scope>
    <source>
        <tissue evidence="1">Shoot tissue taken approximately 20 cm above the soil surface</tissue>
    </source>
</reference>
<reference evidence="1" key="2">
    <citation type="journal article" date="2015" name="Data Brief">
        <title>Shoot transcriptome of the giant reed, Arundo donax.</title>
        <authorList>
            <person name="Barrero R.A."/>
            <person name="Guerrero F.D."/>
            <person name="Moolhuijzen P."/>
            <person name="Goolsby J.A."/>
            <person name="Tidwell J."/>
            <person name="Bellgard S.E."/>
            <person name="Bellgard M.I."/>
        </authorList>
    </citation>
    <scope>NUCLEOTIDE SEQUENCE</scope>
    <source>
        <tissue evidence="1">Shoot tissue taken approximately 20 cm above the soil surface</tissue>
    </source>
</reference>
<dbReference type="EMBL" id="GBRH01185843">
    <property type="protein sequence ID" value="JAE12053.1"/>
    <property type="molecule type" value="Transcribed_RNA"/>
</dbReference>
<dbReference type="AlphaFoldDB" id="A0A0A9FUR9"/>
<proteinExistence type="predicted"/>
<evidence type="ECO:0000313" key="1">
    <source>
        <dbReference type="EMBL" id="JAE12053.1"/>
    </source>
</evidence>
<sequence length="69" mass="7881">MLKFHRGSSLIQKINSVLRLIPLNNKINAIYAKKKQQLPHNRSACSNRLLPLAYNRCGPRMLAAKLLKL</sequence>
<organism evidence="1">
    <name type="scientific">Arundo donax</name>
    <name type="common">Giant reed</name>
    <name type="synonym">Donax arundinaceus</name>
    <dbReference type="NCBI Taxonomy" id="35708"/>
    <lineage>
        <taxon>Eukaryota</taxon>
        <taxon>Viridiplantae</taxon>
        <taxon>Streptophyta</taxon>
        <taxon>Embryophyta</taxon>
        <taxon>Tracheophyta</taxon>
        <taxon>Spermatophyta</taxon>
        <taxon>Magnoliopsida</taxon>
        <taxon>Liliopsida</taxon>
        <taxon>Poales</taxon>
        <taxon>Poaceae</taxon>
        <taxon>PACMAD clade</taxon>
        <taxon>Arundinoideae</taxon>
        <taxon>Arundineae</taxon>
        <taxon>Arundo</taxon>
    </lineage>
</organism>
<name>A0A0A9FUR9_ARUDO</name>